<sequence length="176" mass="19259">MKVKKMHPDAVLPKYAQQGDSGFDLVAVEDVIIEPGETKLIKTGLAFDIPEGFEIQVRPRSGITLKTKLRVQLGTIDSNYRGEVGVIVDNNAQPLEIRGDYNFLAKLVDGTRLRADTNTGGKTCDRGTYLILKGDRIGQGILAPVARTEFEEVDKLSDSERGVNGYGSTGVKYTKE</sequence>
<evidence type="ECO:0000256" key="1">
    <source>
        <dbReference type="ARBA" id="ARBA00006581"/>
    </source>
</evidence>
<dbReference type="InterPro" id="IPR029054">
    <property type="entry name" value="dUTPase-like"/>
</dbReference>
<keyword evidence="4" id="KW-0546">Nucleotide metabolism</keyword>
<dbReference type="Gene3D" id="2.70.40.10">
    <property type="match status" value="1"/>
</dbReference>
<dbReference type="InterPro" id="IPR008181">
    <property type="entry name" value="dUTPase"/>
</dbReference>
<proteinExistence type="inferred from homology"/>
<feature type="domain" description="dUTPase-like" evidence="6">
    <location>
        <begin position="11"/>
        <end position="96"/>
    </location>
</feature>
<reference evidence="8" key="1">
    <citation type="journal article" date="2019" name="Int. J. Syst. Evol. Microbiol.">
        <title>The Global Catalogue of Microorganisms (GCM) 10K type strain sequencing project: providing services to taxonomists for standard genome sequencing and annotation.</title>
        <authorList>
            <consortium name="The Broad Institute Genomics Platform"/>
            <consortium name="The Broad Institute Genome Sequencing Center for Infectious Disease"/>
            <person name="Wu L."/>
            <person name="Ma J."/>
        </authorList>
    </citation>
    <scope>NUCLEOTIDE SEQUENCE [LARGE SCALE GENOMIC DNA]</scope>
    <source>
        <strain evidence="8">CGMCC 1.7693</strain>
    </source>
</reference>
<dbReference type="PANTHER" id="PTHR11241:SF0">
    <property type="entry name" value="DEOXYURIDINE 5'-TRIPHOSPHATE NUCLEOTIDOHYDROLASE"/>
    <property type="match status" value="1"/>
</dbReference>
<keyword evidence="8" id="KW-1185">Reference proteome</keyword>
<dbReference type="EC" id="3.6.1.23" evidence="2"/>
<dbReference type="RefSeq" id="WP_188738853.1">
    <property type="nucleotide sequence ID" value="NZ_BMLW01000041.1"/>
</dbReference>
<evidence type="ECO:0000256" key="5">
    <source>
        <dbReference type="ARBA" id="ARBA00047686"/>
    </source>
</evidence>
<dbReference type="Pfam" id="PF00692">
    <property type="entry name" value="dUTPase"/>
    <property type="match status" value="1"/>
</dbReference>
<evidence type="ECO:0000313" key="7">
    <source>
        <dbReference type="EMBL" id="GGP17385.1"/>
    </source>
</evidence>
<dbReference type="InterPro" id="IPR033704">
    <property type="entry name" value="dUTPase_trimeric"/>
</dbReference>
<evidence type="ECO:0000256" key="2">
    <source>
        <dbReference type="ARBA" id="ARBA00012379"/>
    </source>
</evidence>
<protein>
    <recommendedName>
        <fullName evidence="2">dUTP diphosphatase</fullName>
        <ecNumber evidence="2">3.6.1.23</ecNumber>
    </recommendedName>
</protein>
<dbReference type="PANTHER" id="PTHR11241">
    <property type="entry name" value="DEOXYURIDINE 5'-TRIPHOSPHATE NUCLEOTIDOHYDROLASE"/>
    <property type="match status" value="1"/>
</dbReference>
<dbReference type="InterPro" id="IPR036157">
    <property type="entry name" value="dUTPase-like_sf"/>
</dbReference>
<dbReference type="Proteomes" id="UP000641206">
    <property type="component" value="Unassembled WGS sequence"/>
</dbReference>
<evidence type="ECO:0000256" key="4">
    <source>
        <dbReference type="ARBA" id="ARBA00023080"/>
    </source>
</evidence>
<keyword evidence="3" id="KW-0378">Hydrolase</keyword>
<dbReference type="SUPFAM" id="SSF51283">
    <property type="entry name" value="dUTPase-like"/>
    <property type="match status" value="1"/>
</dbReference>
<comment type="similarity">
    <text evidence="1">Belongs to the dUTPase family.</text>
</comment>
<name>A0ABQ2P3Y1_9BACI</name>
<organism evidence="7 8">
    <name type="scientific">Oceanobacillus neutriphilus</name>
    <dbReference type="NCBI Taxonomy" id="531815"/>
    <lineage>
        <taxon>Bacteria</taxon>
        <taxon>Bacillati</taxon>
        <taxon>Bacillota</taxon>
        <taxon>Bacilli</taxon>
        <taxon>Bacillales</taxon>
        <taxon>Bacillaceae</taxon>
        <taxon>Oceanobacillus</taxon>
    </lineage>
</organism>
<accession>A0ABQ2P3Y1</accession>
<comment type="catalytic activity">
    <reaction evidence="5">
        <text>dUTP + H2O = dUMP + diphosphate + H(+)</text>
        <dbReference type="Rhea" id="RHEA:10248"/>
        <dbReference type="ChEBI" id="CHEBI:15377"/>
        <dbReference type="ChEBI" id="CHEBI:15378"/>
        <dbReference type="ChEBI" id="CHEBI:33019"/>
        <dbReference type="ChEBI" id="CHEBI:61555"/>
        <dbReference type="ChEBI" id="CHEBI:246422"/>
        <dbReference type="EC" id="3.6.1.23"/>
    </reaction>
</comment>
<dbReference type="EMBL" id="BMLW01000041">
    <property type="protein sequence ID" value="GGP17385.1"/>
    <property type="molecule type" value="Genomic_DNA"/>
</dbReference>
<comment type="caution">
    <text evidence="7">The sequence shown here is derived from an EMBL/GenBank/DDBJ whole genome shotgun (WGS) entry which is preliminary data.</text>
</comment>
<gene>
    <name evidence="7" type="primary">dut</name>
    <name evidence="7" type="ORF">GCM10011346_52890</name>
</gene>
<evidence type="ECO:0000313" key="8">
    <source>
        <dbReference type="Proteomes" id="UP000641206"/>
    </source>
</evidence>
<evidence type="ECO:0000256" key="3">
    <source>
        <dbReference type="ARBA" id="ARBA00022801"/>
    </source>
</evidence>
<dbReference type="CDD" id="cd07557">
    <property type="entry name" value="trimeric_dUTPase"/>
    <property type="match status" value="1"/>
</dbReference>
<evidence type="ECO:0000259" key="6">
    <source>
        <dbReference type="Pfam" id="PF00692"/>
    </source>
</evidence>